<dbReference type="EMBL" id="SLZU01000016">
    <property type="protein sequence ID" value="TCS60073.1"/>
    <property type="molecule type" value="Genomic_DNA"/>
</dbReference>
<sequence length="232" mass="25791">MSDNSPNQPYYLKYLELGWLERQLPPAPDFFSEKLIDKICRRVGSEKKIDQMALAKELRVIAEAYWIAAMSSPLGIGDGPILQGSDVRKRTIQSSVLHPAQKLAAALSDENLALLSEWPDGAVSAPPDRKKLLRELELLVGRVTDLIAAMEGRTRRGSPLSNEFKIDLAEVLTEVFRQYFPDVPARRGGYDRTKTASSEYTKFMEACGLEIFGPSFSFSGQVLDAATLPPEK</sequence>
<organism evidence="1 2">
    <name type="scientific">Primorskyibacter sedentarius</name>
    <dbReference type="NCBI Taxonomy" id="745311"/>
    <lineage>
        <taxon>Bacteria</taxon>
        <taxon>Pseudomonadati</taxon>
        <taxon>Pseudomonadota</taxon>
        <taxon>Alphaproteobacteria</taxon>
        <taxon>Rhodobacterales</taxon>
        <taxon>Roseobacteraceae</taxon>
        <taxon>Primorskyibacter</taxon>
    </lineage>
</organism>
<comment type="caution">
    <text evidence="1">The sequence shown here is derived from an EMBL/GenBank/DDBJ whole genome shotgun (WGS) entry which is preliminary data.</text>
</comment>
<reference evidence="1 2" key="1">
    <citation type="submission" date="2019-03" db="EMBL/GenBank/DDBJ databases">
        <title>Genomic Encyclopedia of Type Strains, Phase IV (KMG-IV): sequencing the most valuable type-strain genomes for metagenomic binning, comparative biology and taxonomic classification.</title>
        <authorList>
            <person name="Goeker M."/>
        </authorList>
    </citation>
    <scope>NUCLEOTIDE SEQUENCE [LARGE SCALE GENOMIC DNA]</scope>
    <source>
        <strain evidence="1 2">DSM 104836</strain>
    </source>
</reference>
<evidence type="ECO:0000313" key="2">
    <source>
        <dbReference type="Proteomes" id="UP000295696"/>
    </source>
</evidence>
<dbReference type="RefSeq" id="WP_132247548.1">
    <property type="nucleotide sequence ID" value="NZ_SLZU01000016.1"/>
</dbReference>
<dbReference type="AlphaFoldDB" id="A0A4R3J5G5"/>
<evidence type="ECO:0000313" key="1">
    <source>
        <dbReference type="EMBL" id="TCS60073.1"/>
    </source>
</evidence>
<keyword evidence="2" id="KW-1185">Reference proteome</keyword>
<name>A0A4R3J5G5_9RHOB</name>
<dbReference type="Proteomes" id="UP000295696">
    <property type="component" value="Unassembled WGS sequence"/>
</dbReference>
<protein>
    <submittedName>
        <fullName evidence="1">Uncharacterized protein</fullName>
    </submittedName>
</protein>
<accession>A0A4R3J5G5</accession>
<gene>
    <name evidence="1" type="ORF">EDD52_11684</name>
</gene>
<proteinExistence type="predicted"/>
<dbReference type="OrthoDB" id="7842229at2"/>